<keyword evidence="2" id="KW-0560">Oxidoreductase</keyword>
<dbReference type="Gene3D" id="3.30.9.10">
    <property type="entry name" value="D-Amino Acid Oxidase, subunit A, domain 2"/>
    <property type="match status" value="1"/>
</dbReference>
<dbReference type="PRINTS" id="PR00420">
    <property type="entry name" value="RNGMNOXGNASE"/>
</dbReference>
<dbReference type="GO" id="GO:0071949">
    <property type="term" value="F:FAD binding"/>
    <property type="evidence" value="ECO:0007669"/>
    <property type="project" value="InterPro"/>
</dbReference>
<dbReference type="InterPro" id="IPR051205">
    <property type="entry name" value="UbiH/COQ6_monooxygenase"/>
</dbReference>
<dbReference type="PANTHER" id="PTHR43876">
    <property type="entry name" value="UBIQUINONE BIOSYNTHESIS MONOOXYGENASE COQ6, MITOCHONDRIAL"/>
    <property type="match status" value="1"/>
</dbReference>
<dbReference type="InterPro" id="IPR018168">
    <property type="entry name" value="Ubi_Hdrlase_CS"/>
</dbReference>
<feature type="domain" description="FAD-binding" evidence="1">
    <location>
        <begin position="127"/>
        <end position="326"/>
    </location>
</feature>
<reference evidence="2" key="1">
    <citation type="submission" date="2022-09" db="EMBL/GenBank/DDBJ databases">
        <title>Intensive care unit water sources are persistently colonized with multi-drug resistant bacteria and are the site of extensive horizontal gene transfer of antibiotic resistance genes.</title>
        <authorList>
            <person name="Diorio-Toth L."/>
        </authorList>
    </citation>
    <scope>NUCLEOTIDE SEQUENCE</scope>
    <source>
        <strain evidence="2">GD03686</strain>
    </source>
</reference>
<comment type="caution">
    <text evidence="2">The sequence shown here is derived from an EMBL/GenBank/DDBJ whole genome shotgun (WGS) entry which is preliminary data.</text>
</comment>
<keyword evidence="2" id="KW-0503">Monooxygenase</keyword>
<sequence>MAHTFDVCIRGAGIVGRTLALLLARERLRVALVAPQRTEAPQADVRAYALNASSKQLLESLRTWPDAAHVTAVRHMEVHGDVDGSVHFDALAQGVDALAWIVDVPALEQRLAEAVRYQPQIEVVAAPVEAPLTVVCEGRASLTRAEFGVDFAVTPYGQHAIATRLRCELPHGQVARQWFSPQGILAFLPLDGADGHSVAVVWSLDRSQVGNWLAAEAADFSQALADISQHSLGQLELQGPRMAWPLQQAMAKRWCGAMPGTTEGRHPRSWALAGDAAHNVHPLAGQGLNLGLADAQALARILRTRDAWRSTGDLKLLRRYERERKAGLAPLGAAMDGLQQLFTRTEAPLQTLRNWGLRSFERSGLLKDWTVRQAMGLDR</sequence>
<protein>
    <submittedName>
        <fullName evidence="2">FAD-dependent monooxygenase</fullName>
    </submittedName>
</protein>
<evidence type="ECO:0000313" key="3">
    <source>
        <dbReference type="Proteomes" id="UP001161294"/>
    </source>
</evidence>
<dbReference type="EMBL" id="JAOCJW010000011">
    <property type="protein sequence ID" value="MDH2005334.1"/>
    <property type="molecule type" value="Genomic_DNA"/>
</dbReference>
<gene>
    <name evidence="2" type="ORF">N5J23_07235</name>
</gene>
<evidence type="ECO:0000259" key="1">
    <source>
        <dbReference type="Pfam" id="PF01494"/>
    </source>
</evidence>
<dbReference type="InterPro" id="IPR036188">
    <property type="entry name" value="FAD/NAD-bd_sf"/>
</dbReference>
<dbReference type="GO" id="GO:0004497">
    <property type="term" value="F:monooxygenase activity"/>
    <property type="evidence" value="ECO:0007669"/>
    <property type="project" value="UniProtKB-KW"/>
</dbReference>
<name>A0AA43AX32_9BURK</name>
<dbReference type="InterPro" id="IPR002938">
    <property type="entry name" value="FAD-bd"/>
</dbReference>
<proteinExistence type="predicted"/>
<dbReference type="PROSITE" id="PS01304">
    <property type="entry name" value="UBIH"/>
    <property type="match status" value="1"/>
</dbReference>
<dbReference type="Proteomes" id="UP001161294">
    <property type="component" value="Unassembled WGS sequence"/>
</dbReference>
<dbReference type="Gene3D" id="3.50.50.60">
    <property type="entry name" value="FAD/NAD(P)-binding domain"/>
    <property type="match status" value="2"/>
</dbReference>
<organism evidence="2 3">
    <name type="scientific">Comamonas aquatica</name>
    <dbReference type="NCBI Taxonomy" id="225991"/>
    <lineage>
        <taxon>Bacteria</taxon>
        <taxon>Pseudomonadati</taxon>
        <taxon>Pseudomonadota</taxon>
        <taxon>Betaproteobacteria</taxon>
        <taxon>Burkholderiales</taxon>
        <taxon>Comamonadaceae</taxon>
        <taxon>Comamonas</taxon>
    </lineage>
</organism>
<dbReference type="Pfam" id="PF01494">
    <property type="entry name" value="FAD_binding_3"/>
    <property type="match status" value="1"/>
</dbReference>
<dbReference type="SUPFAM" id="SSF51905">
    <property type="entry name" value="FAD/NAD(P)-binding domain"/>
    <property type="match status" value="1"/>
</dbReference>
<dbReference type="AlphaFoldDB" id="A0AA43AX32"/>
<dbReference type="RefSeq" id="WP_279853335.1">
    <property type="nucleotide sequence ID" value="NZ_JAOCIA010000008.1"/>
</dbReference>
<evidence type="ECO:0000313" key="2">
    <source>
        <dbReference type="EMBL" id="MDH2005334.1"/>
    </source>
</evidence>
<dbReference type="PANTHER" id="PTHR43876:SF7">
    <property type="entry name" value="UBIQUINONE BIOSYNTHESIS MONOOXYGENASE COQ6, MITOCHONDRIAL"/>
    <property type="match status" value="1"/>
</dbReference>
<accession>A0AA43AX32</accession>